<dbReference type="GO" id="GO:0008146">
    <property type="term" value="F:sulfotransferase activity"/>
    <property type="evidence" value="ECO:0007669"/>
    <property type="project" value="InterPro"/>
</dbReference>
<keyword evidence="2" id="KW-0325">Glycoprotein</keyword>
<dbReference type="EMBL" id="JABCJE010000002">
    <property type="protein sequence ID" value="NVO23009.1"/>
    <property type="molecule type" value="Genomic_DNA"/>
</dbReference>
<feature type="domain" description="Sulfotransferase" evidence="3">
    <location>
        <begin position="13"/>
        <end position="186"/>
    </location>
</feature>
<evidence type="ECO:0000313" key="5">
    <source>
        <dbReference type="Proteomes" id="UP000592216"/>
    </source>
</evidence>
<organism evidence="4 5">
    <name type="scientific">Donghicola mangrovi</name>
    <dbReference type="NCBI Taxonomy" id="2729614"/>
    <lineage>
        <taxon>Bacteria</taxon>
        <taxon>Pseudomonadati</taxon>
        <taxon>Pseudomonadota</taxon>
        <taxon>Alphaproteobacteria</taxon>
        <taxon>Rhodobacterales</taxon>
        <taxon>Roseobacteraceae</taxon>
        <taxon>Donghicola</taxon>
    </lineage>
</organism>
<dbReference type="AlphaFoldDB" id="A0A850Q9N2"/>
<comment type="caution">
    <text evidence="4">The sequence shown here is derived from an EMBL/GenBank/DDBJ whole genome shotgun (WGS) entry which is preliminary data.</text>
</comment>
<proteinExistence type="predicted"/>
<evidence type="ECO:0000256" key="2">
    <source>
        <dbReference type="ARBA" id="ARBA00023180"/>
    </source>
</evidence>
<protein>
    <submittedName>
        <fullName evidence="4">Sulfotransferase domain-containing protein</fullName>
    </submittedName>
</protein>
<sequence length="283" mass="33215">MAFVCEGMFLGIGGQKCASTWLYNILMQHPSIRLSRRKEVDFFSYYFDKGYEWYESNFDNSDATSLYGDVSPSYLIHPNAPSRAFNYNSDFKIILILRDPIDRAYSNHLHEIKKGHISIEKYDFTEGVKNNPLYLDQGRYGKHLERWLDVFPREQILVLFQEEIEENSLVIANQVFSFLGLTAVNSISNIRSNESVLYRNKFIGSSLWRVGFLLRRRGLGSIVEFLKNTSMVRQLRHRNRIPVRSVAAPISQETESFLFQFFLDDVRFLEELLGRPVPWKRFH</sequence>
<evidence type="ECO:0000313" key="4">
    <source>
        <dbReference type="EMBL" id="NVO23009.1"/>
    </source>
</evidence>
<dbReference type="Gene3D" id="3.40.50.300">
    <property type="entry name" value="P-loop containing nucleotide triphosphate hydrolases"/>
    <property type="match status" value="1"/>
</dbReference>
<reference evidence="4 5" key="1">
    <citation type="submission" date="2020-04" db="EMBL/GenBank/DDBJ databases">
        <title>Donghicola sp., a member of the Rhodobacteraceae family isolated from mangrove forest in Thailand.</title>
        <authorList>
            <person name="Charoenyingcharoen P."/>
            <person name="Yukphan P."/>
        </authorList>
    </citation>
    <scope>NUCLEOTIDE SEQUENCE [LARGE SCALE GENOMIC DNA]</scope>
    <source>
        <strain evidence="4 5">B5-SW-15</strain>
    </source>
</reference>
<name>A0A850Q9N2_9RHOB</name>
<accession>A0A850Q9N2</accession>
<dbReference type="InterPro" id="IPR027417">
    <property type="entry name" value="P-loop_NTPase"/>
</dbReference>
<dbReference type="PANTHER" id="PTHR10605:SF56">
    <property type="entry name" value="BIFUNCTIONAL HEPARAN SULFATE N-DEACETYLASE_N-SULFOTRANSFERASE"/>
    <property type="match status" value="1"/>
</dbReference>
<dbReference type="InterPro" id="IPR037359">
    <property type="entry name" value="NST/OST"/>
</dbReference>
<dbReference type="RefSeq" id="WP_177157100.1">
    <property type="nucleotide sequence ID" value="NZ_JABCJE010000002.1"/>
</dbReference>
<dbReference type="SUPFAM" id="SSF52540">
    <property type="entry name" value="P-loop containing nucleoside triphosphate hydrolases"/>
    <property type="match status" value="1"/>
</dbReference>
<evidence type="ECO:0000256" key="1">
    <source>
        <dbReference type="ARBA" id="ARBA00022679"/>
    </source>
</evidence>
<dbReference type="Pfam" id="PF00685">
    <property type="entry name" value="Sulfotransfer_1"/>
    <property type="match status" value="1"/>
</dbReference>
<dbReference type="InterPro" id="IPR000863">
    <property type="entry name" value="Sulfotransferase_dom"/>
</dbReference>
<keyword evidence="1 4" id="KW-0808">Transferase</keyword>
<dbReference type="PANTHER" id="PTHR10605">
    <property type="entry name" value="HEPARAN SULFATE SULFOTRANSFERASE"/>
    <property type="match status" value="1"/>
</dbReference>
<dbReference type="Proteomes" id="UP000592216">
    <property type="component" value="Unassembled WGS sequence"/>
</dbReference>
<evidence type="ECO:0000259" key="3">
    <source>
        <dbReference type="Pfam" id="PF00685"/>
    </source>
</evidence>
<gene>
    <name evidence="4" type="ORF">HJ536_06525</name>
</gene>